<dbReference type="RefSeq" id="WP_201427242.1">
    <property type="nucleotide sequence ID" value="NZ_JAEQMG010000050.1"/>
</dbReference>
<evidence type="ECO:0008006" key="3">
    <source>
        <dbReference type="Google" id="ProtNLM"/>
    </source>
</evidence>
<accession>A0A934TYV1</accession>
<dbReference type="Gene3D" id="2.160.20.110">
    <property type="match status" value="1"/>
</dbReference>
<keyword evidence="2" id="KW-1185">Reference proteome</keyword>
<gene>
    <name evidence="1" type="ORF">JKK62_06640</name>
</gene>
<dbReference type="AlphaFoldDB" id="A0A934TYV1"/>
<evidence type="ECO:0000313" key="2">
    <source>
        <dbReference type="Proteomes" id="UP000633365"/>
    </source>
</evidence>
<dbReference type="EMBL" id="JAEQMG010000050">
    <property type="protein sequence ID" value="MBK6088336.1"/>
    <property type="molecule type" value="Genomic_DNA"/>
</dbReference>
<sequence length="304" mass="31677">MTSPSANRRAYSKHDFCGIFDGQGHTLTFNYNGSGSDEFVAPFRYVSVTKPADSSEDDPDVPVTIKNLNVKSTIRGSGKHAAGLIGQCWGEVNVENCTMDIDIDTNKEYAAGYVGKINNGTFNISGCTVDGTIKTSAKFAAGFVAETSGVCNLTDCLCSVTIDSSVEGDGTHGGFIGVQSKNGGNITLEGCAFIGSLLGADTNNCGGFVGWRTKQITISDSIFAPESVTVSGTGSAVFARSIASVNNSYYFCALGEDSDNQGKLGYSVTAGENVTLALSGEETQYKVSGITACKNNSGLQYNGT</sequence>
<reference evidence="1" key="1">
    <citation type="submission" date="2021-01" db="EMBL/GenBank/DDBJ databases">
        <title>Genome public.</title>
        <authorList>
            <person name="Liu C."/>
            <person name="Sun Q."/>
        </authorList>
    </citation>
    <scope>NUCLEOTIDE SEQUENCE</scope>
    <source>
        <strain evidence="1">M6</strain>
    </source>
</reference>
<name>A0A934TYV1_9FIRM</name>
<proteinExistence type="predicted"/>
<comment type="caution">
    <text evidence="1">The sequence shown here is derived from an EMBL/GenBank/DDBJ whole genome shotgun (WGS) entry which is preliminary data.</text>
</comment>
<organism evidence="1 2">
    <name type="scientific">Ruminococcus difficilis</name>
    <dbReference type="NCBI Taxonomy" id="2763069"/>
    <lineage>
        <taxon>Bacteria</taxon>
        <taxon>Bacillati</taxon>
        <taxon>Bacillota</taxon>
        <taxon>Clostridia</taxon>
        <taxon>Eubacteriales</taxon>
        <taxon>Oscillospiraceae</taxon>
        <taxon>Ruminococcus</taxon>
    </lineage>
</organism>
<dbReference type="Proteomes" id="UP000633365">
    <property type="component" value="Unassembled WGS sequence"/>
</dbReference>
<evidence type="ECO:0000313" key="1">
    <source>
        <dbReference type="EMBL" id="MBK6088336.1"/>
    </source>
</evidence>
<protein>
    <recommendedName>
        <fullName evidence="3">GLUG domain-containing protein</fullName>
    </recommendedName>
</protein>